<accession>A0A403QPM4</accession>
<evidence type="ECO:0000259" key="1">
    <source>
        <dbReference type="Pfam" id="PF01526"/>
    </source>
</evidence>
<dbReference type="AlphaFoldDB" id="A0A403QPM4"/>
<organism evidence="2">
    <name type="scientific">Salmonella enterica I</name>
    <dbReference type="NCBI Taxonomy" id="59201"/>
    <lineage>
        <taxon>Bacteria</taxon>
        <taxon>Pseudomonadati</taxon>
        <taxon>Pseudomonadota</taxon>
        <taxon>Gammaproteobacteria</taxon>
        <taxon>Enterobacterales</taxon>
        <taxon>Enterobacteriaceae</taxon>
        <taxon>Salmonella</taxon>
    </lineage>
</organism>
<proteinExistence type="predicted"/>
<protein>
    <recommendedName>
        <fullName evidence="1">Tn3 transposase DDE domain-containing protein</fullName>
    </recommendedName>
</protein>
<sequence>MIRGTNKVTGVAYTLQCNHIPLNGYLIDAHEYEGHHVFDIWYRNTSDIVPTVITGYMHSINRANFAILHWFALRFEPRCSSPGDMLKMLYCADDPVRYKNCLIQPVGEINQQVIHDEKPHLDQIVATLGMKEITQGALIRKLCTYTTENPT</sequence>
<dbReference type="GO" id="GO:0004803">
    <property type="term" value="F:transposase activity"/>
    <property type="evidence" value="ECO:0007669"/>
    <property type="project" value="InterPro"/>
</dbReference>
<evidence type="ECO:0000313" key="2">
    <source>
        <dbReference type="EMBL" id="MML56607.1"/>
    </source>
</evidence>
<dbReference type="Proteomes" id="UP000885348">
    <property type="component" value="Unassembled WGS sequence"/>
</dbReference>
<dbReference type="InterPro" id="IPR002513">
    <property type="entry name" value="Tn3_Tnp_DDE_dom"/>
</dbReference>
<gene>
    <name evidence="2" type="ORF">D7N80_25665</name>
</gene>
<dbReference type="Pfam" id="PF01526">
    <property type="entry name" value="DDE_Tnp_Tn3"/>
    <property type="match status" value="1"/>
</dbReference>
<reference evidence="2" key="1">
    <citation type="submission" date="2018-09" db="EMBL/GenBank/DDBJ databases">
        <authorList>
            <person name="Ashton P.M."/>
            <person name="Dallman T."/>
            <person name="Nair S."/>
            <person name="De Pinna E."/>
            <person name="Peters T."/>
            <person name="Grant K."/>
        </authorList>
    </citation>
    <scope>NUCLEOTIDE SEQUENCE [LARGE SCALE GENOMIC DNA]</scope>
    <source>
        <strain evidence="2">598938</strain>
    </source>
</reference>
<name>A0A403QPM4_SALET</name>
<feature type="domain" description="Tn3 transposase DDE" evidence="1">
    <location>
        <begin position="8"/>
        <end position="151"/>
    </location>
</feature>
<dbReference type="GO" id="GO:0006313">
    <property type="term" value="P:DNA transposition"/>
    <property type="evidence" value="ECO:0007669"/>
    <property type="project" value="InterPro"/>
</dbReference>
<comment type="caution">
    <text evidence="2">The sequence shown here is derived from an EMBL/GenBank/DDBJ whole genome shotgun (WGS) entry which is preliminary data.</text>
</comment>
<dbReference type="EMBL" id="RVVJ01000047">
    <property type="protein sequence ID" value="MML56607.1"/>
    <property type="molecule type" value="Genomic_DNA"/>
</dbReference>